<keyword evidence="4" id="KW-0067">ATP-binding</keyword>
<keyword evidence="5" id="KW-0653">Protein transport</keyword>
<evidence type="ECO:0000256" key="5">
    <source>
        <dbReference type="ARBA" id="ARBA00022927"/>
    </source>
</evidence>
<keyword evidence="1" id="KW-0813">Transport</keyword>
<evidence type="ECO:0000256" key="4">
    <source>
        <dbReference type="ARBA" id="ARBA00022840"/>
    </source>
</evidence>
<dbReference type="EMBL" id="JACCFH010000001">
    <property type="protein sequence ID" value="NYG33102.1"/>
    <property type="molecule type" value="Genomic_DNA"/>
</dbReference>
<dbReference type="InterPro" id="IPR027417">
    <property type="entry name" value="P-loop_NTPase"/>
</dbReference>
<evidence type="ECO:0000313" key="11">
    <source>
        <dbReference type="EMBL" id="NYG33102.1"/>
    </source>
</evidence>
<dbReference type="InterPro" id="IPR036670">
    <property type="entry name" value="SecA_X-link_sf"/>
</dbReference>
<keyword evidence="8" id="KW-0472">Membrane</keyword>
<dbReference type="GO" id="GO:0006886">
    <property type="term" value="P:intracellular protein transport"/>
    <property type="evidence" value="ECO:0007669"/>
    <property type="project" value="InterPro"/>
</dbReference>
<evidence type="ECO:0000256" key="7">
    <source>
        <dbReference type="ARBA" id="ARBA00023010"/>
    </source>
</evidence>
<dbReference type="GO" id="GO:0005886">
    <property type="term" value="C:plasma membrane"/>
    <property type="evidence" value="ECO:0007669"/>
    <property type="project" value="TreeGrafter"/>
</dbReference>
<dbReference type="InterPro" id="IPR000185">
    <property type="entry name" value="SecA"/>
</dbReference>
<dbReference type="InterPro" id="IPR014018">
    <property type="entry name" value="SecA_motor_DEAD"/>
</dbReference>
<dbReference type="GO" id="GO:0031522">
    <property type="term" value="C:cell envelope Sec protein transport complex"/>
    <property type="evidence" value="ECO:0007669"/>
    <property type="project" value="TreeGrafter"/>
</dbReference>
<evidence type="ECO:0000256" key="6">
    <source>
        <dbReference type="ARBA" id="ARBA00022967"/>
    </source>
</evidence>
<evidence type="ECO:0000256" key="2">
    <source>
        <dbReference type="ARBA" id="ARBA00022475"/>
    </source>
</evidence>
<organism evidence="11 12">
    <name type="scientific">Sphaerotilus montanus</name>
    <dbReference type="NCBI Taxonomy" id="522889"/>
    <lineage>
        <taxon>Bacteria</taxon>
        <taxon>Pseudomonadati</taxon>
        <taxon>Pseudomonadota</taxon>
        <taxon>Betaproteobacteria</taxon>
        <taxon>Burkholderiales</taxon>
        <taxon>Sphaerotilaceae</taxon>
        <taxon>Sphaerotilus</taxon>
    </lineage>
</organism>
<dbReference type="SUPFAM" id="SSF81767">
    <property type="entry name" value="Pre-protein crosslinking domain of SecA"/>
    <property type="match status" value="1"/>
</dbReference>
<comment type="caution">
    <text evidence="11">The sequence shown here is derived from an EMBL/GenBank/DDBJ whole genome shotgun (WGS) entry which is preliminary data.</text>
</comment>
<evidence type="ECO:0000256" key="1">
    <source>
        <dbReference type="ARBA" id="ARBA00022448"/>
    </source>
</evidence>
<dbReference type="PRINTS" id="PR00906">
    <property type="entry name" value="SECA"/>
</dbReference>
<protein>
    <submittedName>
        <fullName evidence="11">Preprotein translocase subunit SecA</fullName>
    </submittedName>
</protein>
<dbReference type="GO" id="GO:0043952">
    <property type="term" value="P:protein transport by the Sec complex"/>
    <property type="evidence" value="ECO:0007669"/>
    <property type="project" value="TreeGrafter"/>
</dbReference>
<dbReference type="GO" id="GO:0017038">
    <property type="term" value="P:protein import"/>
    <property type="evidence" value="ECO:0007669"/>
    <property type="project" value="InterPro"/>
</dbReference>
<dbReference type="RefSeq" id="WP_179633907.1">
    <property type="nucleotide sequence ID" value="NZ_JACCFH010000001.1"/>
</dbReference>
<evidence type="ECO:0000256" key="3">
    <source>
        <dbReference type="ARBA" id="ARBA00022741"/>
    </source>
</evidence>
<sequence>MTPTAVLPRPGPLLGAYPLRGPSPPAAWAGWWSRTAAPPLVNRVAAIRAQQARWAALSELEFRAHLRRLRARLARDGFGGAQRVRALGCVAAAAQRALGRNPYDTQLLCAEALLDDHLAEMATGEGKTLAAALAAAVAALAGVPVHVMTANDYLAARDAAQLGLLYGVLGLRTGVVLGSTAPEARRAAYACDLTYATAREIAFDHLRDRVHLQAQGSELQRCAARLAGDAPPPLLLRGLCMAIVDEADSLMIDEATMPLVLAETQDDPGHRAACFQALMLARRLTPGEDLHLDAEQLAVHWTEAGTERLEPLADSLGGAWLNRRHRQDLVGAALVALHGLVPDRHYLVREGRVELLDAVTGRAAPGRVWARGLQTLVELKEGCPVTPPTRTSAQTSYQRFFLGYLRLSGISGTLAECRAELRAVYGRQIVAVPLRRPGLRQLAPPRLFATGQARAEAIPARVQALVAQGRPVLVGVNTVAEAQALSARLNVAGIDHQVLDARHDADEAAVVAMAGQAGTVTVATRMAGRGTDIELGAGVAERGGLHVLCCQDNASARLDRQCIGRAARQGDPGSAEVWHALDASIWQSGGASVGLLRRRQQEGPGALAVPAVVVQAWNRQLQGTHQKQGMRLRRRLLEQDRTWQTQLDFTHLHA</sequence>
<dbReference type="PANTHER" id="PTHR30612">
    <property type="entry name" value="SECA INNER MEMBRANE COMPONENT OF SEC PROTEIN SECRETION SYSTEM"/>
    <property type="match status" value="1"/>
</dbReference>
<evidence type="ECO:0000259" key="9">
    <source>
        <dbReference type="PROSITE" id="PS51192"/>
    </source>
</evidence>
<proteinExistence type="predicted"/>
<dbReference type="PROSITE" id="PS51192">
    <property type="entry name" value="HELICASE_ATP_BIND_1"/>
    <property type="match status" value="1"/>
</dbReference>
<accession>A0A7Y9U6U1</accession>
<dbReference type="Gene3D" id="3.40.50.300">
    <property type="entry name" value="P-loop containing nucleotide triphosphate hydrolases"/>
    <property type="match status" value="2"/>
</dbReference>
<dbReference type="SMART" id="SM00958">
    <property type="entry name" value="SecA_PP_bind"/>
    <property type="match status" value="1"/>
</dbReference>
<reference evidence="11 12" key="1">
    <citation type="submission" date="2020-07" db="EMBL/GenBank/DDBJ databases">
        <title>Genomic Encyclopedia of Archaeal and Bacterial Type Strains, Phase II (KMG-II): from individual species to whole genera.</title>
        <authorList>
            <person name="Goeker M."/>
        </authorList>
    </citation>
    <scope>NUCLEOTIDE SEQUENCE [LARGE SCALE GENOMIC DNA]</scope>
    <source>
        <strain evidence="11 12">DSM 21226</strain>
    </source>
</reference>
<dbReference type="SMART" id="SM00957">
    <property type="entry name" value="SecA_DEAD"/>
    <property type="match status" value="1"/>
</dbReference>
<dbReference type="PANTHER" id="PTHR30612:SF0">
    <property type="entry name" value="CHLOROPLAST PROTEIN-TRANSPORTING ATPASE"/>
    <property type="match status" value="1"/>
</dbReference>
<feature type="domain" description="SecA family profile" evidence="10">
    <location>
        <begin position="22"/>
        <end position="608"/>
    </location>
</feature>
<name>A0A7Y9U6U1_9BURK</name>
<dbReference type="SUPFAM" id="SSF52540">
    <property type="entry name" value="P-loop containing nucleoside triphosphate hydrolases"/>
    <property type="match status" value="2"/>
</dbReference>
<dbReference type="InterPro" id="IPR014001">
    <property type="entry name" value="Helicase_ATP-bd"/>
</dbReference>
<dbReference type="GO" id="GO:0006605">
    <property type="term" value="P:protein targeting"/>
    <property type="evidence" value="ECO:0007669"/>
    <property type="project" value="InterPro"/>
</dbReference>
<dbReference type="Gene3D" id="3.90.1440.10">
    <property type="entry name" value="SecA, preprotein cross-linking domain"/>
    <property type="match status" value="1"/>
</dbReference>
<evidence type="ECO:0000256" key="8">
    <source>
        <dbReference type="ARBA" id="ARBA00023136"/>
    </source>
</evidence>
<dbReference type="InterPro" id="IPR044722">
    <property type="entry name" value="SecA_SF2_C"/>
</dbReference>
<dbReference type="GO" id="GO:0005829">
    <property type="term" value="C:cytosol"/>
    <property type="evidence" value="ECO:0007669"/>
    <property type="project" value="TreeGrafter"/>
</dbReference>
<dbReference type="Pfam" id="PF01043">
    <property type="entry name" value="SecA_PP_bind"/>
    <property type="match status" value="1"/>
</dbReference>
<dbReference type="PROSITE" id="PS51196">
    <property type="entry name" value="SECA_MOTOR_DEAD"/>
    <property type="match status" value="1"/>
</dbReference>
<evidence type="ECO:0000259" key="10">
    <source>
        <dbReference type="PROSITE" id="PS51196"/>
    </source>
</evidence>
<keyword evidence="12" id="KW-1185">Reference proteome</keyword>
<dbReference type="Pfam" id="PF07517">
    <property type="entry name" value="SecA_DEAD"/>
    <property type="match status" value="1"/>
</dbReference>
<dbReference type="AlphaFoldDB" id="A0A7Y9U6U1"/>
<gene>
    <name evidence="11" type="ORF">BDD16_002088</name>
</gene>
<dbReference type="Pfam" id="PF21090">
    <property type="entry name" value="P-loop_SecA"/>
    <property type="match status" value="2"/>
</dbReference>
<keyword evidence="2" id="KW-1003">Cell membrane</keyword>
<dbReference type="GO" id="GO:0005524">
    <property type="term" value="F:ATP binding"/>
    <property type="evidence" value="ECO:0007669"/>
    <property type="project" value="UniProtKB-KW"/>
</dbReference>
<keyword evidence="3" id="KW-0547">Nucleotide-binding</keyword>
<keyword evidence="7" id="KW-0811">Translocation</keyword>
<evidence type="ECO:0000313" key="12">
    <source>
        <dbReference type="Proteomes" id="UP000518288"/>
    </source>
</evidence>
<dbReference type="InterPro" id="IPR011130">
    <property type="entry name" value="SecA_preprotein_X-link_dom"/>
</dbReference>
<feature type="domain" description="Helicase ATP-binding" evidence="9">
    <location>
        <begin position="108"/>
        <end position="297"/>
    </location>
</feature>
<dbReference type="Proteomes" id="UP000518288">
    <property type="component" value="Unassembled WGS sequence"/>
</dbReference>
<dbReference type="InterPro" id="IPR011115">
    <property type="entry name" value="SecA_DEAD"/>
</dbReference>
<keyword evidence="6" id="KW-1278">Translocase</keyword>